<reference evidence="2" key="1">
    <citation type="submission" date="2023-04" db="EMBL/GenBank/DDBJ databases">
        <authorList>
            <consortium name="ELIXIR-Norway"/>
        </authorList>
    </citation>
    <scope>NUCLEOTIDE SEQUENCE [LARGE SCALE GENOMIC DNA]</scope>
</reference>
<protein>
    <submittedName>
        <fullName evidence="2">Uncharacterized protein</fullName>
    </submittedName>
</protein>
<name>A0ABN8XWL5_RANTA</name>
<evidence type="ECO:0000256" key="1">
    <source>
        <dbReference type="SAM" id="MobiDB-lite"/>
    </source>
</evidence>
<dbReference type="Proteomes" id="UP001176941">
    <property type="component" value="Chromosome 11"/>
</dbReference>
<feature type="region of interest" description="Disordered" evidence="1">
    <location>
        <begin position="1"/>
        <end position="29"/>
    </location>
</feature>
<proteinExistence type="predicted"/>
<feature type="compositionally biased region" description="Polar residues" evidence="1">
    <location>
        <begin position="82"/>
        <end position="96"/>
    </location>
</feature>
<sequence length="126" mass="13865">MSNLGPEMNTEEPRPLSAQTAQAAHSVSSALQQASAAELCGRKHRLRICQLRSQRWLPGSKRRLPNAQGERCRRAREEIHSASVSTLTPDTQGSTRFLSQQREQRVSGGGSCWVPAEGSTLKWPAD</sequence>
<dbReference type="EMBL" id="OX459947">
    <property type="protein sequence ID" value="CAI9153775.1"/>
    <property type="molecule type" value="Genomic_DNA"/>
</dbReference>
<keyword evidence="3" id="KW-1185">Reference proteome</keyword>
<gene>
    <name evidence="2" type="ORF">MRATA1EN1_LOCUS2737</name>
</gene>
<accession>A0ABN8XWL5</accession>
<feature type="compositionally biased region" description="Basic and acidic residues" evidence="1">
    <location>
        <begin position="70"/>
        <end position="80"/>
    </location>
</feature>
<evidence type="ECO:0000313" key="2">
    <source>
        <dbReference type="EMBL" id="CAI9153775.1"/>
    </source>
</evidence>
<evidence type="ECO:0000313" key="3">
    <source>
        <dbReference type="Proteomes" id="UP001176941"/>
    </source>
</evidence>
<organism evidence="2 3">
    <name type="scientific">Rangifer tarandus platyrhynchus</name>
    <name type="common">Svalbard reindeer</name>
    <dbReference type="NCBI Taxonomy" id="3082113"/>
    <lineage>
        <taxon>Eukaryota</taxon>
        <taxon>Metazoa</taxon>
        <taxon>Chordata</taxon>
        <taxon>Craniata</taxon>
        <taxon>Vertebrata</taxon>
        <taxon>Euteleostomi</taxon>
        <taxon>Mammalia</taxon>
        <taxon>Eutheria</taxon>
        <taxon>Laurasiatheria</taxon>
        <taxon>Artiodactyla</taxon>
        <taxon>Ruminantia</taxon>
        <taxon>Pecora</taxon>
        <taxon>Cervidae</taxon>
        <taxon>Odocoileinae</taxon>
        <taxon>Rangifer</taxon>
    </lineage>
</organism>
<feature type="region of interest" description="Disordered" evidence="1">
    <location>
        <begin position="59"/>
        <end position="96"/>
    </location>
</feature>